<reference evidence="3" key="1">
    <citation type="submission" date="2019-11" db="EMBL/GenBank/DDBJ databases">
        <authorList>
            <person name="Feng L."/>
        </authorList>
    </citation>
    <scope>NUCLEOTIDE SEQUENCE</scope>
    <source>
        <strain evidence="3">AundefinedLFYP135</strain>
    </source>
</reference>
<protein>
    <recommendedName>
        <fullName evidence="2">DUF3592 domain-containing protein</fullName>
    </recommendedName>
</protein>
<evidence type="ECO:0000259" key="2">
    <source>
        <dbReference type="Pfam" id="PF12158"/>
    </source>
</evidence>
<dbReference type="InterPro" id="IPR021994">
    <property type="entry name" value="DUF3592"/>
</dbReference>
<gene>
    <name evidence="3" type="ORF">AULFYP135_00115</name>
</gene>
<keyword evidence="1" id="KW-0812">Transmembrane</keyword>
<dbReference type="Pfam" id="PF12158">
    <property type="entry name" value="DUF3592"/>
    <property type="match status" value="1"/>
</dbReference>
<evidence type="ECO:0000256" key="1">
    <source>
        <dbReference type="SAM" id="Phobius"/>
    </source>
</evidence>
<dbReference type="EMBL" id="CACRSL010000003">
    <property type="protein sequence ID" value="VYS74020.1"/>
    <property type="molecule type" value="Genomic_DNA"/>
</dbReference>
<evidence type="ECO:0000313" key="3">
    <source>
        <dbReference type="EMBL" id="VYS74020.1"/>
    </source>
</evidence>
<feature type="domain" description="DUF3592" evidence="2">
    <location>
        <begin position="45"/>
        <end position="110"/>
    </location>
</feature>
<name>A0A6N2R1S6_9FIRM</name>
<feature type="transmembrane region" description="Helical" evidence="1">
    <location>
        <begin position="125"/>
        <end position="143"/>
    </location>
</feature>
<accession>A0A6N2R1S6</accession>
<keyword evidence="1" id="KW-1133">Transmembrane helix</keyword>
<proteinExistence type="predicted"/>
<keyword evidence="1" id="KW-0472">Membrane</keyword>
<feature type="transmembrane region" description="Helical" evidence="1">
    <location>
        <begin position="6"/>
        <end position="29"/>
    </location>
</feature>
<organism evidence="3">
    <name type="scientific">uncultured Anaerotruncus sp</name>
    <dbReference type="NCBI Taxonomy" id="905011"/>
    <lineage>
        <taxon>Bacteria</taxon>
        <taxon>Bacillati</taxon>
        <taxon>Bacillota</taxon>
        <taxon>Clostridia</taxon>
        <taxon>Eubacteriales</taxon>
        <taxon>Oscillospiraceae</taxon>
        <taxon>Anaerotruncus</taxon>
        <taxon>environmental samples</taxon>
    </lineage>
</organism>
<sequence length="144" mass="16077">MSQSTMFALSFGGIWGLVGAVLFLVGWNISRDQKRRQKLCTQLAAGTVAEIHTRTHRRGQVAYYPVFTYFAEGQKYTVESSFAWYTSQFEPGDPVSVYFQPGNPQNYYVKEESASQKFTVSFQRMGAGCLVMAAAACAIAYFFG</sequence>
<dbReference type="AlphaFoldDB" id="A0A6N2R1S6"/>